<feature type="compositionally biased region" description="Polar residues" evidence="12">
    <location>
        <begin position="1"/>
        <end position="19"/>
    </location>
</feature>
<evidence type="ECO:0000256" key="10">
    <source>
        <dbReference type="ARBA" id="ARBA00023316"/>
    </source>
</evidence>
<dbReference type="GO" id="GO:0071555">
    <property type="term" value="P:cell wall organization"/>
    <property type="evidence" value="ECO:0007669"/>
    <property type="project" value="UniProtKB-KW"/>
</dbReference>
<proteinExistence type="inferred from homology"/>
<dbReference type="AlphaFoldDB" id="A0A0A0M6U1"/>
<accession>A0A0A0M6U1</accession>
<dbReference type="Pfam" id="PF10135">
    <property type="entry name" value="Rod-binding"/>
    <property type="match status" value="1"/>
</dbReference>
<evidence type="ECO:0000256" key="9">
    <source>
        <dbReference type="ARBA" id="ARBA00023295"/>
    </source>
</evidence>
<keyword evidence="14" id="KW-0969">Cilium</keyword>
<dbReference type="STRING" id="1385515.GCA_000423325_00981"/>
<reference evidence="14 15" key="1">
    <citation type="submission" date="2013-08" db="EMBL/GenBank/DDBJ databases">
        <title>Genomic analysis of Lysobacter defluvii.</title>
        <authorList>
            <person name="Wang Q."/>
            <person name="Wang G."/>
        </authorList>
    </citation>
    <scope>NUCLEOTIDE SEQUENCE [LARGE SCALE GENOMIC DNA]</scope>
    <source>
        <strain evidence="14 15">IMMIB APB-9</strain>
    </source>
</reference>
<dbReference type="PANTHER" id="PTHR33308">
    <property type="entry name" value="PEPTIDOGLYCAN HYDROLASE FLGJ"/>
    <property type="match status" value="1"/>
</dbReference>
<dbReference type="Pfam" id="PF01832">
    <property type="entry name" value="Glucosaminidase"/>
    <property type="match status" value="1"/>
</dbReference>
<keyword evidence="6" id="KW-0574">Periplasm</keyword>
<evidence type="ECO:0000256" key="12">
    <source>
        <dbReference type="SAM" id="MobiDB-lite"/>
    </source>
</evidence>
<protein>
    <recommendedName>
        <fullName evidence="5">Peptidoglycan hydrolase FlgJ</fullName>
    </recommendedName>
    <alternativeName>
        <fullName evidence="11">Muramidase FlgJ</fullName>
    </alternativeName>
</protein>
<dbReference type="InterPro" id="IPR051056">
    <property type="entry name" value="Glycosyl_Hydrolase_73"/>
</dbReference>
<dbReference type="NCBIfam" id="TIGR02541">
    <property type="entry name" value="flagell_FlgJ"/>
    <property type="match status" value="1"/>
</dbReference>
<comment type="similarity">
    <text evidence="3">In the N-terminal section; belongs to the FlgJ family.</text>
</comment>
<dbReference type="InterPro" id="IPR002901">
    <property type="entry name" value="MGlyc_endo_b_GlcNAc-like_dom"/>
</dbReference>
<feature type="compositionally biased region" description="Pro residues" evidence="12">
    <location>
        <begin position="173"/>
        <end position="182"/>
    </location>
</feature>
<dbReference type="SMART" id="SM00047">
    <property type="entry name" value="LYZ2"/>
    <property type="match status" value="1"/>
</dbReference>
<comment type="caution">
    <text evidence="14">The sequence shown here is derived from an EMBL/GenBank/DDBJ whole genome shotgun (WGS) entry which is preliminary data.</text>
</comment>
<dbReference type="RefSeq" id="WP_052106691.1">
    <property type="nucleotide sequence ID" value="NZ_AUHT01000006.1"/>
</dbReference>
<dbReference type="PRINTS" id="PR01002">
    <property type="entry name" value="FLGFLGJ"/>
</dbReference>
<dbReference type="GO" id="GO:0016798">
    <property type="term" value="F:hydrolase activity, acting on glycosyl bonds"/>
    <property type="evidence" value="ECO:0007669"/>
    <property type="project" value="UniProtKB-KW"/>
</dbReference>
<comment type="subcellular location">
    <subcellularLocation>
        <location evidence="2">Periplasm</location>
    </subcellularLocation>
</comment>
<dbReference type="OrthoDB" id="289937at2"/>
<keyword evidence="15" id="KW-1185">Reference proteome</keyword>
<keyword evidence="10" id="KW-0961">Cell wall biogenesis/degradation</keyword>
<dbReference type="PANTHER" id="PTHR33308:SF9">
    <property type="entry name" value="PEPTIDOGLYCAN HYDROLASE FLGJ"/>
    <property type="match status" value="1"/>
</dbReference>
<comment type="function">
    <text evidence="1">Flagellum-specific muramidase which hydrolyzes the peptidoglycan layer to assemble the rod structure in the periplasmic space.</text>
</comment>
<feature type="region of interest" description="Disordered" evidence="12">
    <location>
        <begin position="166"/>
        <end position="186"/>
    </location>
</feature>
<dbReference type="InterPro" id="IPR013377">
    <property type="entry name" value="FlgJ"/>
</dbReference>
<keyword evidence="9" id="KW-0326">Glycosidase</keyword>
<evidence type="ECO:0000313" key="14">
    <source>
        <dbReference type="EMBL" id="KGO98728.1"/>
    </source>
</evidence>
<sequence>MQLPSATAVSLQQPASATSPERVRTAARELESQFARMMIKSMREAGMGNAMFGGDTTYRDMHDQKLADQLTKGRGLGLAPVIERQLNRSLNPPPAATGGAPLPLPGRNAAGGMSLGAAPVATSLAAPSAGMPMPARNPTLVHRGLVQDLPLQEPGLRLARTDSGTSLDVTAPVAPPPLPEPVSRPVKLDASSPEAFVKSIWPAAQETAKELGVSARALVAQAALETGWGRKLVGGSDSHNLFGIKATGGWQGGKVTSGTHEYFGGKRVDLRDDFRAYDSVQQSFDDYARLMRSKRYAGALAAGDDPARFARALQKAGYATDPSYAAKITSIANGPTLRRALESLPADGLPAGRMVAMAGTHGKQG</sequence>
<keyword evidence="14" id="KW-0282">Flagellum</keyword>
<evidence type="ECO:0000256" key="6">
    <source>
        <dbReference type="ARBA" id="ARBA00022764"/>
    </source>
</evidence>
<dbReference type="GO" id="GO:0042597">
    <property type="term" value="C:periplasmic space"/>
    <property type="evidence" value="ECO:0007669"/>
    <property type="project" value="UniProtKB-SubCell"/>
</dbReference>
<feature type="region of interest" description="Disordered" evidence="12">
    <location>
        <begin position="1"/>
        <end position="23"/>
    </location>
</feature>
<dbReference type="InterPro" id="IPR019301">
    <property type="entry name" value="Flagellar_prot_FlgJ_N"/>
</dbReference>
<dbReference type="GO" id="GO:0071973">
    <property type="term" value="P:bacterial-type flagellum-dependent cell motility"/>
    <property type="evidence" value="ECO:0007669"/>
    <property type="project" value="TreeGrafter"/>
</dbReference>
<dbReference type="eggNOG" id="COG3951">
    <property type="taxonomic scope" value="Bacteria"/>
</dbReference>
<keyword evidence="14" id="KW-0966">Cell projection</keyword>
<gene>
    <name evidence="14" type="primary">flgJ</name>
    <name evidence="14" type="ORF">N791_13590</name>
</gene>
<evidence type="ECO:0000256" key="1">
    <source>
        <dbReference type="ARBA" id="ARBA00002954"/>
    </source>
</evidence>
<evidence type="ECO:0000256" key="2">
    <source>
        <dbReference type="ARBA" id="ARBA00004418"/>
    </source>
</evidence>
<comment type="similarity">
    <text evidence="4">In the C-terminal section; belongs to the glycosyl hydrolase 73 family.</text>
</comment>
<dbReference type="eggNOG" id="COG1705">
    <property type="taxonomic scope" value="Bacteria"/>
</dbReference>
<organism evidence="14 15">
    <name type="scientific">Lysobacter defluvii IMMIB APB-9 = DSM 18482</name>
    <dbReference type="NCBI Taxonomy" id="1385515"/>
    <lineage>
        <taxon>Bacteria</taxon>
        <taxon>Pseudomonadati</taxon>
        <taxon>Pseudomonadota</taxon>
        <taxon>Gammaproteobacteria</taxon>
        <taxon>Lysobacterales</taxon>
        <taxon>Lysobacteraceae</taxon>
        <taxon>Novilysobacter</taxon>
    </lineage>
</organism>
<evidence type="ECO:0000256" key="4">
    <source>
        <dbReference type="ARBA" id="ARBA00007974"/>
    </source>
</evidence>
<evidence type="ECO:0000256" key="7">
    <source>
        <dbReference type="ARBA" id="ARBA00022795"/>
    </source>
</evidence>
<dbReference type="Proteomes" id="UP000030003">
    <property type="component" value="Unassembled WGS sequence"/>
</dbReference>
<keyword evidence="7" id="KW-1005">Bacterial flagellum biogenesis</keyword>
<dbReference type="EMBL" id="AVBH01000054">
    <property type="protein sequence ID" value="KGO98728.1"/>
    <property type="molecule type" value="Genomic_DNA"/>
</dbReference>
<evidence type="ECO:0000313" key="15">
    <source>
        <dbReference type="Proteomes" id="UP000030003"/>
    </source>
</evidence>
<keyword evidence="8" id="KW-0378">Hydrolase</keyword>
<evidence type="ECO:0000256" key="3">
    <source>
        <dbReference type="ARBA" id="ARBA00006880"/>
    </source>
</evidence>
<evidence type="ECO:0000256" key="8">
    <source>
        <dbReference type="ARBA" id="ARBA00022801"/>
    </source>
</evidence>
<dbReference type="GO" id="GO:0044780">
    <property type="term" value="P:bacterial-type flagellum assembly"/>
    <property type="evidence" value="ECO:0007669"/>
    <property type="project" value="InterPro"/>
</dbReference>
<dbReference type="Gene3D" id="2.10.70.40">
    <property type="entry name" value="peptidoglycan hydrolase"/>
    <property type="match status" value="1"/>
</dbReference>
<dbReference type="GO" id="GO:0004040">
    <property type="term" value="F:amidase activity"/>
    <property type="evidence" value="ECO:0007669"/>
    <property type="project" value="InterPro"/>
</dbReference>
<evidence type="ECO:0000256" key="5">
    <source>
        <dbReference type="ARBA" id="ARBA00013433"/>
    </source>
</evidence>
<name>A0A0A0M6U1_9GAMM</name>
<evidence type="ECO:0000259" key="13">
    <source>
        <dbReference type="SMART" id="SM00047"/>
    </source>
</evidence>
<feature type="domain" description="Mannosyl-glycoprotein endo-beta-N-acetylglucosamidase-like" evidence="13">
    <location>
        <begin position="187"/>
        <end position="336"/>
    </location>
</feature>
<evidence type="ECO:0000256" key="11">
    <source>
        <dbReference type="ARBA" id="ARBA00030835"/>
    </source>
</evidence>
<dbReference type="Gene3D" id="1.10.530.10">
    <property type="match status" value="1"/>
</dbReference>